<sequence length="61" mass="7068">MHPTVADGLYWYFANGEPEPRPVMINKERWGQSMKSFNGAQQSWLREGEYLIGPQPAPQFQ</sequence>
<geneLocation type="plasmid" evidence="2">
    <name>pkf715a dna</name>
</geneLocation>
<keyword evidence="1" id="KW-0614">Plasmid</keyword>
<dbReference type="EMBL" id="AP015030">
    <property type="protein sequence ID" value="BAW26654.1"/>
    <property type="molecule type" value="Genomic_DNA"/>
</dbReference>
<organism evidence="1 2">
    <name type="scientific">Pseudomonas putida</name>
    <name type="common">Arthrobacter siderocapsulatus</name>
    <dbReference type="NCBI Taxonomy" id="303"/>
    <lineage>
        <taxon>Bacteria</taxon>
        <taxon>Pseudomonadati</taxon>
        <taxon>Pseudomonadota</taxon>
        <taxon>Gammaproteobacteria</taxon>
        <taxon>Pseudomonadales</taxon>
        <taxon>Pseudomonadaceae</taxon>
        <taxon>Pseudomonas</taxon>
    </lineage>
</organism>
<dbReference type="Proteomes" id="UP000218731">
    <property type="component" value="Plasmid pKF715A"/>
</dbReference>
<proteinExistence type="predicted"/>
<dbReference type="AlphaFoldDB" id="A0A1L7NMJ3"/>
<reference evidence="1 2" key="1">
    <citation type="submission" date="2015-11" db="EMBL/GenBank/DDBJ databases">
        <title>Complete genome sequencing of a biphenyl-degrading bacterium, Pseudomonas putida KF715 (=NBRC110667).</title>
        <authorList>
            <person name="Suenaga H."/>
            <person name="Fujihara N."/>
            <person name="Watanabe T."/>
            <person name="Hirose J."/>
            <person name="Kimura N."/>
            <person name="Yamazoe A."/>
            <person name="Hosoyama A."/>
            <person name="Shimodaira J."/>
            <person name="Furukawa K."/>
        </authorList>
    </citation>
    <scope>NUCLEOTIDE SEQUENCE [LARGE SCALE GENOMIC DNA]</scope>
    <source>
        <strain evidence="1 2">KF715</strain>
        <plasmid evidence="2">Plasmid pkf715a dna</plasmid>
    </source>
</reference>
<evidence type="ECO:0000313" key="2">
    <source>
        <dbReference type="Proteomes" id="UP000218731"/>
    </source>
</evidence>
<name>A0A1L7NMJ3_PSEPU</name>
<protein>
    <submittedName>
        <fullName evidence="1">Uncharacterized protein</fullName>
    </submittedName>
</protein>
<accession>A0A1L7NMJ3</accession>
<evidence type="ECO:0000313" key="1">
    <source>
        <dbReference type="EMBL" id="BAW26654.1"/>
    </source>
</evidence>
<gene>
    <name evidence="1" type="ORF">KF715C_pA1490</name>
</gene>